<evidence type="ECO:0000313" key="4">
    <source>
        <dbReference type="Proteomes" id="UP001071777"/>
    </source>
</evidence>
<evidence type="ECO:0000256" key="1">
    <source>
        <dbReference type="SAM" id="Coils"/>
    </source>
</evidence>
<protein>
    <submittedName>
        <fullName evidence="3">Uncharacterized protein</fullName>
    </submittedName>
</protein>
<feature type="compositionally biased region" description="Polar residues" evidence="2">
    <location>
        <begin position="231"/>
        <end position="246"/>
    </location>
</feature>
<evidence type="ECO:0000256" key="2">
    <source>
        <dbReference type="SAM" id="MobiDB-lite"/>
    </source>
</evidence>
<name>A0ABQ8P7K9_9CRYT</name>
<dbReference type="Proteomes" id="UP001071777">
    <property type="component" value="Unassembled WGS sequence"/>
</dbReference>
<accession>A0ABQ8P7K9</accession>
<keyword evidence="1" id="KW-0175">Coiled coil</keyword>
<feature type="region of interest" description="Disordered" evidence="2">
    <location>
        <begin position="231"/>
        <end position="262"/>
    </location>
</feature>
<gene>
    <name evidence="3" type="ORF">OJ252_1610</name>
</gene>
<proteinExistence type="predicted"/>
<feature type="coiled-coil region" evidence="1">
    <location>
        <begin position="553"/>
        <end position="580"/>
    </location>
</feature>
<keyword evidence="4" id="KW-1185">Reference proteome</keyword>
<dbReference type="EMBL" id="JAPCXB010000061">
    <property type="protein sequence ID" value="KAJ1611272.1"/>
    <property type="molecule type" value="Genomic_DNA"/>
</dbReference>
<evidence type="ECO:0000313" key="3">
    <source>
        <dbReference type="EMBL" id="KAJ1611272.1"/>
    </source>
</evidence>
<sequence length="625" mass="70624">MPENYQKNNVGKGSKISDLSSKIKEAENDLSVSRGIKLRNSGFGSYLKQNDQLVSDNSAHGYNGVSELHVLRLKQIETAQRLKETLRRNVDLMTELQKARGIVRNLEKKLSLFERGEHENSFRDTASKDTIPLCSHCPKQEEEINKLKMHIIEMNESFQKRWDDTQMELLQAKQSLSDVSRKMLESINNNQLKGIPSAHTHNFNNFELNEAIEENIRMDDRALDISKNNSNISSYRINGSETQSPPTYRFSRPSSSNFSNIVNSQSNNLNSYSRINSEISKNQCKDFTHQSDTPKSNLLSASIRPFINNNHRGLTNAIKYNRPQSEHIINYPIPDAVRAVSNINTSNGFYPTIGSEDISDQAARIRSLDSITINPGLTDHANSFPSGLGYNFSNRRYDVPSRDSTTNHFSNPFVYPNTYSSNILSQNKFQASLSDSFNSSVDTINSHKTKNSLFSTNENINAENSIIQDQLDADKSTVIANLNSHSILESTRIQGSICLSPNSHTATDQVKDLTINNSTVSINDNLIEYPPSPATKDSLGEMDADQNTYGNIRKTLEELKKTQDQRVQQLKDDREKLLRAVLNDLQEMKDFKTNLSNIKESQEKMIKTAPKSLFSLEDSSNYENL</sequence>
<reference evidence="3" key="1">
    <citation type="submission" date="2022-10" db="EMBL/GenBank/DDBJ databases">
        <title>Adaptive evolution leads to modifications in subtelomeric GC content in a zoonotic Cryptosporidium species.</title>
        <authorList>
            <person name="Li J."/>
            <person name="Feng Y."/>
            <person name="Xiao L."/>
        </authorList>
    </citation>
    <scope>NUCLEOTIDE SEQUENCE</scope>
    <source>
        <strain evidence="3">25894</strain>
    </source>
</reference>
<organism evidence="3 4">
    <name type="scientific">Cryptosporidium canis</name>
    <dbReference type="NCBI Taxonomy" id="195482"/>
    <lineage>
        <taxon>Eukaryota</taxon>
        <taxon>Sar</taxon>
        <taxon>Alveolata</taxon>
        <taxon>Apicomplexa</taxon>
        <taxon>Conoidasida</taxon>
        <taxon>Coccidia</taxon>
        <taxon>Eucoccidiorida</taxon>
        <taxon>Eimeriorina</taxon>
        <taxon>Cryptosporidiidae</taxon>
        <taxon>Cryptosporidium</taxon>
    </lineage>
</organism>
<feature type="compositionally biased region" description="Low complexity" evidence="2">
    <location>
        <begin position="249"/>
        <end position="260"/>
    </location>
</feature>
<feature type="coiled-coil region" evidence="1">
    <location>
        <begin position="76"/>
        <end position="109"/>
    </location>
</feature>
<comment type="caution">
    <text evidence="3">The sequence shown here is derived from an EMBL/GenBank/DDBJ whole genome shotgun (WGS) entry which is preliminary data.</text>
</comment>